<gene>
    <name evidence="1" type="ORF">Patl1_26368</name>
</gene>
<protein>
    <submittedName>
        <fullName evidence="1">Uncharacterized protein</fullName>
    </submittedName>
</protein>
<evidence type="ECO:0000313" key="1">
    <source>
        <dbReference type="EMBL" id="KAJ0093672.1"/>
    </source>
</evidence>
<keyword evidence="2" id="KW-1185">Reference proteome</keyword>
<sequence length="127" mass="14913">MSPSPSDRPSATELLQNAFPPRMEYELLDNILRMMQSSEDRSIYDKVVSSIFDEETLGTKNHHQHADTLKITRDNASSIQYTDVDTELRDYVVEVTREVFRQYCAKRLEIMPMYLLDESPQYKRFPS</sequence>
<reference evidence="2" key="1">
    <citation type="journal article" date="2023" name="G3 (Bethesda)">
        <title>Genome assembly and association tests identify interacting loci associated with vigor, precocity, and sex in interspecific pistachio rootstocks.</title>
        <authorList>
            <person name="Palmer W."/>
            <person name="Jacygrad E."/>
            <person name="Sagayaradj S."/>
            <person name="Cavanaugh K."/>
            <person name="Han R."/>
            <person name="Bertier L."/>
            <person name="Beede B."/>
            <person name="Kafkas S."/>
            <person name="Golino D."/>
            <person name="Preece J."/>
            <person name="Michelmore R."/>
        </authorList>
    </citation>
    <scope>NUCLEOTIDE SEQUENCE [LARGE SCALE GENOMIC DNA]</scope>
</reference>
<name>A0ACC1B441_9ROSI</name>
<accession>A0ACC1B441</accession>
<dbReference type="Proteomes" id="UP001164250">
    <property type="component" value="Chromosome 7"/>
</dbReference>
<dbReference type="EMBL" id="CM047903">
    <property type="protein sequence ID" value="KAJ0093672.1"/>
    <property type="molecule type" value="Genomic_DNA"/>
</dbReference>
<comment type="caution">
    <text evidence="1">The sequence shown here is derived from an EMBL/GenBank/DDBJ whole genome shotgun (WGS) entry which is preliminary data.</text>
</comment>
<organism evidence="1 2">
    <name type="scientific">Pistacia atlantica</name>
    <dbReference type="NCBI Taxonomy" id="434234"/>
    <lineage>
        <taxon>Eukaryota</taxon>
        <taxon>Viridiplantae</taxon>
        <taxon>Streptophyta</taxon>
        <taxon>Embryophyta</taxon>
        <taxon>Tracheophyta</taxon>
        <taxon>Spermatophyta</taxon>
        <taxon>Magnoliopsida</taxon>
        <taxon>eudicotyledons</taxon>
        <taxon>Gunneridae</taxon>
        <taxon>Pentapetalae</taxon>
        <taxon>rosids</taxon>
        <taxon>malvids</taxon>
        <taxon>Sapindales</taxon>
        <taxon>Anacardiaceae</taxon>
        <taxon>Pistacia</taxon>
    </lineage>
</organism>
<evidence type="ECO:0000313" key="2">
    <source>
        <dbReference type="Proteomes" id="UP001164250"/>
    </source>
</evidence>
<proteinExistence type="predicted"/>